<comment type="caution">
    <text evidence="11">Lacks conserved residue(s) required for the propagation of feature annotation.</text>
</comment>
<evidence type="ECO:0000256" key="6">
    <source>
        <dbReference type="ARBA" id="ARBA00022692"/>
    </source>
</evidence>
<dbReference type="PIRSF" id="PIRSF006648">
    <property type="entry name" value="DrrB"/>
    <property type="match status" value="1"/>
</dbReference>
<dbReference type="Proteomes" id="UP000194432">
    <property type="component" value="Chromosome 1"/>
</dbReference>
<dbReference type="GO" id="GO:0140359">
    <property type="term" value="F:ABC-type transporter activity"/>
    <property type="evidence" value="ECO:0007669"/>
    <property type="project" value="InterPro"/>
</dbReference>
<keyword evidence="7" id="KW-0972">Capsule biogenesis/degradation</keyword>
<keyword evidence="14" id="KW-1185">Reference proteome</keyword>
<evidence type="ECO:0000313" key="14">
    <source>
        <dbReference type="Proteomes" id="UP000194432"/>
    </source>
</evidence>
<sequence length="275" mass="30909">MNPHAEPPASLQGMFRTLWVHRQLIARMSQREVIGRYRGSALGLVWSFLTPLFMLTIYTFVFSVVFKARWGTGEESRTQFAVILFAGLIVHSLFAEVINRAPQLVLGNVNYVKKVVFPLEILPVIQLAAASFHGLVSVVVLLVAKLLFTGSVPATVFFFPVVILPLLVLILGLSWGLASLGVFARDVGQTIGLITSVMLFMSPVFFPIQSLPESLQPWMRLNPLTFIIEQVREVLVWGHQPQWFGLLLYWLIALVVAWLGFAWFQKTRKGFADVL</sequence>
<keyword evidence="9" id="KW-0625">Polysaccharide transport</keyword>
<evidence type="ECO:0000313" key="13">
    <source>
        <dbReference type="EMBL" id="ART50772.1"/>
    </source>
</evidence>
<evidence type="ECO:0000256" key="7">
    <source>
        <dbReference type="ARBA" id="ARBA00022903"/>
    </source>
</evidence>
<keyword evidence="3 11" id="KW-0813">Transport</keyword>
<dbReference type="PRINTS" id="PR00164">
    <property type="entry name" value="ABC2TRNSPORT"/>
</dbReference>
<keyword evidence="8 11" id="KW-1133">Transmembrane helix</keyword>
<proteinExistence type="inferred from homology"/>
<keyword evidence="10 11" id="KW-0472">Membrane</keyword>
<evidence type="ECO:0000256" key="11">
    <source>
        <dbReference type="RuleBase" id="RU361157"/>
    </source>
</evidence>
<dbReference type="PANTHER" id="PTHR30413:SF10">
    <property type="entry name" value="CAPSULE POLYSACCHARIDE EXPORT INNER-MEMBRANE PROTEIN CTRC"/>
    <property type="match status" value="1"/>
</dbReference>
<dbReference type="Pfam" id="PF01061">
    <property type="entry name" value="ABC2_membrane"/>
    <property type="match status" value="1"/>
</dbReference>
<reference evidence="13 14" key="1">
    <citation type="submission" date="2017-05" db="EMBL/GenBank/DDBJ databases">
        <title>Polyphasic characterization of four soil-derived phenanthrene-degrading Acidovorax strains and proposal of Acidovorax phenanthrenivorans sp. nov.</title>
        <authorList>
            <person name="Singleton D.R."/>
            <person name="Lee J."/>
            <person name="Dickey A.N."/>
            <person name="Stroud A."/>
            <person name="Scholl E.H."/>
            <person name="Wright F.A."/>
            <person name="Aitken M.D."/>
        </authorList>
    </citation>
    <scope>NUCLEOTIDE SEQUENCE [LARGE SCALE GENOMIC DNA]</scope>
    <source>
        <strain evidence="13">NA3</strain>
    </source>
</reference>
<dbReference type="InterPro" id="IPR047817">
    <property type="entry name" value="ABC2_TM_bact-type"/>
</dbReference>
<feature type="domain" description="ABC transmembrane type-2" evidence="12">
    <location>
        <begin position="42"/>
        <end position="267"/>
    </location>
</feature>
<feature type="transmembrane region" description="Helical" evidence="11">
    <location>
        <begin position="41"/>
        <end position="66"/>
    </location>
</feature>
<dbReference type="GO" id="GO:0015774">
    <property type="term" value="P:polysaccharide transport"/>
    <property type="evidence" value="ECO:0007669"/>
    <property type="project" value="UniProtKB-KW"/>
</dbReference>
<dbReference type="KEGG" id="acin:CBP34_02555"/>
<dbReference type="EMBL" id="CP021361">
    <property type="protein sequence ID" value="ART50772.1"/>
    <property type="molecule type" value="Genomic_DNA"/>
</dbReference>
<dbReference type="GO" id="GO:0043190">
    <property type="term" value="C:ATP-binding cassette (ABC) transporter complex"/>
    <property type="evidence" value="ECO:0007669"/>
    <property type="project" value="InterPro"/>
</dbReference>
<protein>
    <recommendedName>
        <fullName evidence="11">Transport permease protein</fullName>
    </recommendedName>
</protein>
<dbReference type="PROSITE" id="PS51012">
    <property type="entry name" value="ABC_TM2"/>
    <property type="match status" value="1"/>
</dbReference>
<keyword evidence="5" id="KW-0762">Sugar transport</keyword>
<name>A0A240TYV1_9BURK</name>
<organism evidence="13 14">
    <name type="scientific">Acidovorax carolinensis</name>
    <dbReference type="NCBI Taxonomy" id="553814"/>
    <lineage>
        <taxon>Bacteria</taxon>
        <taxon>Pseudomonadati</taxon>
        <taxon>Pseudomonadota</taxon>
        <taxon>Betaproteobacteria</taxon>
        <taxon>Burkholderiales</taxon>
        <taxon>Comamonadaceae</taxon>
        <taxon>Acidovorax</taxon>
    </lineage>
</organism>
<evidence type="ECO:0000256" key="9">
    <source>
        <dbReference type="ARBA" id="ARBA00023047"/>
    </source>
</evidence>
<dbReference type="PANTHER" id="PTHR30413">
    <property type="entry name" value="INNER MEMBRANE TRANSPORT PERMEASE"/>
    <property type="match status" value="1"/>
</dbReference>
<evidence type="ECO:0000256" key="4">
    <source>
        <dbReference type="ARBA" id="ARBA00022475"/>
    </source>
</evidence>
<accession>A0A240TYV1</accession>
<comment type="subcellular location">
    <subcellularLocation>
        <location evidence="11">Cell inner membrane</location>
        <topology evidence="11">Multi-pass membrane protein</topology>
    </subcellularLocation>
    <subcellularLocation>
        <location evidence="1">Cell membrane</location>
        <topology evidence="1">Multi-pass membrane protein</topology>
    </subcellularLocation>
</comment>
<dbReference type="AlphaFoldDB" id="A0A240TYV1"/>
<evidence type="ECO:0000256" key="8">
    <source>
        <dbReference type="ARBA" id="ARBA00022989"/>
    </source>
</evidence>
<feature type="transmembrane region" description="Helical" evidence="11">
    <location>
        <begin position="119"/>
        <end position="144"/>
    </location>
</feature>
<dbReference type="InterPro" id="IPR013525">
    <property type="entry name" value="ABC2_TM"/>
</dbReference>
<feature type="transmembrane region" description="Helical" evidence="11">
    <location>
        <begin position="78"/>
        <end position="98"/>
    </location>
</feature>
<evidence type="ECO:0000256" key="2">
    <source>
        <dbReference type="ARBA" id="ARBA00007783"/>
    </source>
</evidence>
<evidence type="ECO:0000256" key="1">
    <source>
        <dbReference type="ARBA" id="ARBA00004651"/>
    </source>
</evidence>
<keyword evidence="6 11" id="KW-0812">Transmembrane</keyword>
<dbReference type="RefSeq" id="WP_094097211.1">
    <property type="nucleotide sequence ID" value="NZ_CP021361.1"/>
</dbReference>
<evidence type="ECO:0000259" key="12">
    <source>
        <dbReference type="PROSITE" id="PS51012"/>
    </source>
</evidence>
<evidence type="ECO:0000256" key="10">
    <source>
        <dbReference type="ARBA" id="ARBA00023136"/>
    </source>
</evidence>
<gene>
    <name evidence="13" type="ORF">CBP34_02555</name>
</gene>
<comment type="similarity">
    <text evidence="2 11">Belongs to the ABC-2 integral membrane protein family.</text>
</comment>
<evidence type="ECO:0000256" key="5">
    <source>
        <dbReference type="ARBA" id="ARBA00022597"/>
    </source>
</evidence>
<evidence type="ECO:0000256" key="3">
    <source>
        <dbReference type="ARBA" id="ARBA00022448"/>
    </source>
</evidence>
<feature type="transmembrane region" description="Helical" evidence="11">
    <location>
        <begin position="156"/>
        <end position="178"/>
    </location>
</feature>
<feature type="transmembrane region" description="Helical" evidence="11">
    <location>
        <begin position="243"/>
        <end position="264"/>
    </location>
</feature>
<dbReference type="InterPro" id="IPR000412">
    <property type="entry name" value="ABC_2_transport"/>
</dbReference>
<keyword evidence="4 11" id="KW-1003">Cell membrane</keyword>
<dbReference type="GO" id="GO:0015920">
    <property type="term" value="P:lipopolysaccharide transport"/>
    <property type="evidence" value="ECO:0007669"/>
    <property type="project" value="TreeGrafter"/>
</dbReference>